<dbReference type="EMBL" id="MFGX01000061">
    <property type="protein sequence ID" value="OGF55204.1"/>
    <property type="molecule type" value="Genomic_DNA"/>
</dbReference>
<evidence type="ECO:0000313" key="15">
    <source>
        <dbReference type="EMBL" id="OGF55204.1"/>
    </source>
</evidence>
<evidence type="ECO:0000256" key="12">
    <source>
        <dbReference type="ARBA" id="ARBA00023146"/>
    </source>
</evidence>
<evidence type="ECO:0000256" key="11">
    <source>
        <dbReference type="ARBA" id="ARBA00022917"/>
    </source>
</evidence>
<evidence type="ECO:0000256" key="4">
    <source>
        <dbReference type="ARBA" id="ARBA00011245"/>
    </source>
</evidence>
<evidence type="ECO:0000256" key="10">
    <source>
        <dbReference type="ARBA" id="ARBA00022840"/>
    </source>
</evidence>
<keyword evidence="12 13" id="KW-0030">Aminoacyl-tRNA synthetase</keyword>
<dbReference type="InterPro" id="IPR014729">
    <property type="entry name" value="Rossmann-like_a/b/a_fold"/>
</dbReference>
<keyword evidence="11 13" id="KW-0648">Protein biosynthesis</keyword>
<comment type="catalytic activity">
    <reaction evidence="13">
        <text>tRNA(Cys) + L-cysteine + ATP = L-cysteinyl-tRNA(Cys) + AMP + diphosphate</text>
        <dbReference type="Rhea" id="RHEA:17773"/>
        <dbReference type="Rhea" id="RHEA-COMP:9661"/>
        <dbReference type="Rhea" id="RHEA-COMP:9679"/>
        <dbReference type="ChEBI" id="CHEBI:30616"/>
        <dbReference type="ChEBI" id="CHEBI:33019"/>
        <dbReference type="ChEBI" id="CHEBI:35235"/>
        <dbReference type="ChEBI" id="CHEBI:78442"/>
        <dbReference type="ChEBI" id="CHEBI:78517"/>
        <dbReference type="ChEBI" id="CHEBI:456215"/>
        <dbReference type="EC" id="6.1.1.16"/>
    </reaction>
</comment>
<dbReference type="InterPro" id="IPR032678">
    <property type="entry name" value="tRNA-synt_1_cat_dom"/>
</dbReference>
<proteinExistence type="inferred from homology"/>
<dbReference type="NCBIfam" id="TIGR00435">
    <property type="entry name" value="cysS"/>
    <property type="match status" value="1"/>
</dbReference>
<dbReference type="EC" id="6.1.1.16" evidence="13"/>
<evidence type="ECO:0000256" key="5">
    <source>
        <dbReference type="ARBA" id="ARBA00022490"/>
    </source>
</evidence>
<dbReference type="GO" id="GO:0005524">
    <property type="term" value="F:ATP binding"/>
    <property type="evidence" value="ECO:0007669"/>
    <property type="project" value="UniProtKB-UniRule"/>
</dbReference>
<keyword evidence="10 13" id="KW-0067">ATP-binding</keyword>
<comment type="caution">
    <text evidence="15">The sequence shown here is derived from an EMBL/GenBank/DDBJ whole genome shotgun (WGS) entry which is preliminary data.</text>
</comment>
<dbReference type="InterPro" id="IPR015803">
    <property type="entry name" value="Cys-tRNA-ligase"/>
</dbReference>
<feature type="binding site" evidence="13">
    <location>
        <position position="223"/>
    </location>
    <ligand>
        <name>ATP</name>
        <dbReference type="ChEBI" id="CHEBI:30616"/>
    </ligand>
</feature>
<comment type="cofactor">
    <cofactor evidence="1">
        <name>Zn(2+)</name>
        <dbReference type="ChEBI" id="CHEBI:29105"/>
    </cofactor>
</comment>
<dbReference type="InterPro" id="IPR015273">
    <property type="entry name" value="Cys-tRNA-synt_Ia_DALR"/>
</dbReference>
<dbReference type="PRINTS" id="PR00983">
    <property type="entry name" value="TRNASYNTHCYS"/>
</dbReference>
<evidence type="ECO:0000256" key="1">
    <source>
        <dbReference type="ARBA" id="ARBA00001947"/>
    </source>
</evidence>
<dbReference type="HAMAP" id="MF_00041">
    <property type="entry name" value="Cys_tRNA_synth"/>
    <property type="match status" value="1"/>
</dbReference>
<keyword evidence="5 13" id="KW-0963">Cytoplasm</keyword>
<dbReference type="SUPFAM" id="SSF47323">
    <property type="entry name" value="Anticodon-binding domain of a subclass of class I aminoacyl-tRNA synthetases"/>
    <property type="match status" value="1"/>
</dbReference>
<evidence type="ECO:0000256" key="6">
    <source>
        <dbReference type="ARBA" id="ARBA00022598"/>
    </source>
</evidence>
<dbReference type="InterPro" id="IPR009080">
    <property type="entry name" value="tRNAsynth_Ia_anticodon-bd"/>
</dbReference>
<dbReference type="Gene3D" id="1.20.120.1910">
    <property type="entry name" value="Cysteine-tRNA ligase, C-terminal anti-codon recognition domain"/>
    <property type="match status" value="1"/>
</dbReference>
<reference evidence="15 16" key="1">
    <citation type="journal article" date="2016" name="Nat. Commun.">
        <title>Thousands of microbial genomes shed light on interconnected biogeochemical processes in an aquifer system.</title>
        <authorList>
            <person name="Anantharaman K."/>
            <person name="Brown C.T."/>
            <person name="Hug L.A."/>
            <person name="Sharon I."/>
            <person name="Castelle C.J."/>
            <person name="Probst A.J."/>
            <person name="Thomas B.C."/>
            <person name="Singh A."/>
            <person name="Wilkins M.J."/>
            <person name="Karaoz U."/>
            <person name="Brodie E.L."/>
            <person name="Williams K.H."/>
            <person name="Hubbard S.S."/>
            <person name="Banfield J.F."/>
        </authorList>
    </citation>
    <scope>NUCLEOTIDE SEQUENCE [LARGE SCALE GENOMIC DNA]</scope>
    <source>
        <strain evidence="16">RBG_16_55_9</strain>
    </source>
</reference>
<dbReference type="CDD" id="cd00672">
    <property type="entry name" value="CysRS_core"/>
    <property type="match status" value="1"/>
</dbReference>
<dbReference type="Gene3D" id="3.40.50.620">
    <property type="entry name" value="HUPs"/>
    <property type="match status" value="1"/>
</dbReference>
<dbReference type="SMART" id="SM00840">
    <property type="entry name" value="DALR_2"/>
    <property type="match status" value="1"/>
</dbReference>
<dbReference type="Pfam" id="PF09190">
    <property type="entry name" value="DALR_2"/>
    <property type="match status" value="1"/>
</dbReference>
<evidence type="ECO:0000256" key="9">
    <source>
        <dbReference type="ARBA" id="ARBA00022833"/>
    </source>
</evidence>
<accession>A0A1F5UVM1</accession>
<dbReference type="SUPFAM" id="SSF52374">
    <property type="entry name" value="Nucleotidylyl transferase"/>
    <property type="match status" value="1"/>
</dbReference>
<dbReference type="GO" id="GO:0005829">
    <property type="term" value="C:cytosol"/>
    <property type="evidence" value="ECO:0007669"/>
    <property type="project" value="TreeGrafter"/>
</dbReference>
<evidence type="ECO:0000313" key="16">
    <source>
        <dbReference type="Proteomes" id="UP000179157"/>
    </source>
</evidence>
<dbReference type="GO" id="GO:0046872">
    <property type="term" value="F:metal ion binding"/>
    <property type="evidence" value="ECO:0007669"/>
    <property type="project" value="UniProtKB-KW"/>
</dbReference>
<comment type="caution">
    <text evidence="13">Lacks conserved residue(s) required for the propagation of feature annotation.</text>
</comment>
<comment type="subunit">
    <text evidence="4 13">Monomer.</text>
</comment>
<dbReference type="InterPro" id="IPR024909">
    <property type="entry name" value="Cys-tRNA/MSH_ligase"/>
</dbReference>
<evidence type="ECO:0000256" key="8">
    <source>
        <dbReference type="ARBA" id="ARBA00022741"/>
    </source>
</evidence>
<evidence type="ECO:0000256" key="13">
    <source>
        <dbReference type="HAMAP-Rule" id="MF_00041"/>
    </source>
</evidence>
<dbReference type="AlphaFoldDB" id="A0A1F5UVM1"/>
<comment type="similarity">
    <text evidence="3 13">Belongs to the class-I aminoacyl-tRNA synthetase family.</text>
</comment>
<evidence type="ECO:0000259" key="14">
    <source>
        <dbReference type="SMART" id="SM00840"/>
    </source>
</evidence>
<gene>
    <name evidence="13" type="primary">cysS</name>
    <name evidence="15" type="ORF">A2Z21_03020</name>
</gene>
<feature type="domain" description="Cysteinyl-tRNA synthetase class Ia DALR" evidence="14">
    <location>
        <begin position="316"/>
        <end position="381"/>
    </location>
</feature>
<keyword evidence="9" id="KW-0862">Zinc</keyword>
<keyword evidence="6 13" id="KW-0436">Ligase</keyword>
<dbReference type="GO" id="GO:0006423">
    <property type="term" value="P:cysteinyl-tRNA aminoacylation"/>
    <property type="evidence" value="ECO:0007669"/>
    <property type="project" value="UniProtKB-UniRule"/>
</dbReference>
<dbReference type="PANTHER" id="PTHR10890:SF3">
    <property type="entry name" value="CYSTEINE--TRNA LIGASE, CYTOPLASMIC"/>
    <property type="match status" value="1"/>
</dbReference>
<dbReference type="STRING" id="1817864.A2Z21_03020"/>
<evidence type="ECO:0000256" key="7">
    <source>
        <dbReference type="ARBA" id="ARBA00022723"/>
    </source>
</evidence>
<dbReference type="GO" id="GO:0004817">
    <property type="term" value="F:cysteine-tRNA ligase activity"/>
    <property type="evidence" value="ECO:0007669"/>
    <property type="project" value="UniProtKB-UniRule"/>
</dbReference>
<evidence type="ECO:0000256" key="2">
    <source>
        <dbReference type="ARBA" id="ARBA00004496"/>
    </source>
</evidence>
<dbReference type="Proteomes" id="UP000179157">
    <property type="component" value="Unassembled WGS sequence"/>
</dbReference>
<organism evidence="15 16">
    <name type="scientific">Fraserbacteria sp. (strain RBG_16_55_9)</name>
    <dbReference type="NCBI Taxonomy" id="1817864"/>
    <lineage>
        <taxon>Bacteria</taxon>
        <taxon>Candidatus Fraseribacteriota</taxon>
    </lineage>
</organism>
<dbReference type="PANTHER" id="PTHR10890">
    <property type="entry name" value="CYSTEINYL-TRNA SYNTHETASE"/>
    <property type="match status" value="1"/>
</dbReference>
<protein>
    <recommendedName>
        <fullName evidence="13">Cysteine--tRNA ligase</fullName>
        <ecNumber evidence="13">6.1.1.16</ecNumber>
    </recommendedName>
    <alternativeName>
        <fullName evidence="13">Cysteinyl-tRNA synthetase</fullName>
        <shortName evidence="13">CysRS</shortName>
    </alternativeName>
</protein>
<evidence type="ECO:0000256" key="3">
    <source>
        <dbReference type="ARBA" id="ARBA00005594"/>
    </source>
</evidence>
<keyword evidence="7" id="KW-0479">Metal-binding</keyword>
<sequence length="436" mass="50229">MYDALRRYLEYRGYQVLYVQNITDVDDKIINRASSEKMTSQQVAEKYTQAYFEDLERLGIQPANRQPKATENISAMIEFVQALIEKGYAYEVDGDVYFHVKKFTDYGKLSGKPIDELQAGARVEVDERKENALDFALWKSAKPGEPHWTSPWGEGRPGWHLECSVMSMGLLGETFDIHGGGTDLIFPHHENEAAQSEAATGKPFVRYWVHNELLRIGGEKMSKSLSNFEYARDVIAKYGKEAVRYFYLSKHYRTPISFTHESMADAKRAVERVYHLLEEIEYELERRNGNGSALDKSTLTQHGKEFLRLIDQTREEYLRHLDDDFNTAGALGVIFELIKEANVLRQEIAAGDLPLLKLTHDLIRALGRPLGLFQESPWRESKGEMQGELVQLLVDLRHQLRIKKEFQLADQIRSRLKELGIELKDKGEETIWSYEG</sequence>
<name>A0A1F5UVM1_FRAXR</name>
<comment type="subcellular location">
    <subcellularLocation>
        <location evidence="2 13">Cytoplasm</location>
    </subcellularLocation>
</comment>
<keyword evidence="8 13" id="KW-0547">Nucleotide-binding</keyword>
<dbReference type="Pfam" id="PF01406">
    <property type="entry name" value="tRNA-synt_1e"/>
    <property type="match status" value="1"/>
</dbReference>
<feature type="short sequence motif" description="'KMSKS' region" evidence="13">
    <location>
        <begin position="220"/>
        <end position="224"/>
    </location>
</feature>